<evidence type="ECO:0000256" key="4">
    <source>
        <dbReference type="ARBA" id="ARBA00022692"/>
    </source>
</evidence>
<keyword evidence="6 8" id="KW-0406">Ion transport</keyword>
<dbReference type="PROSITE" id="PS01310">
    <property type="entry name" value="FXYD"/>
    <property type="match status" value="1"/>
</dbReference>
<comment type="similarity">
    <text evidence="2 8">Belongs to the FXYD family.</text>
</comment>
<gene>
    <name evidence="10" type="ORF">AMEX_G20982</name>
</gene>
<dbReference type="GO" id="GO:0006811">
    <property type="term" value="P:monoatomic ion transport"/>
    <property type="evidence" value="ECO:0007669"/>
    <property type="project" value="UniProtKB-KW"/>
</dbReference>
<dbReference type="InterPro" id="IPR047297">
    <property type="entry name" value="FXYD_motif"/>
</dbReference>
<evidence type="ECO:0000256" key="5">
    <source>
        <dbReference type="ARBA" id="ARBA00022989"/>
    </source>
</evidence>
<dbReference type="GO" id="GO:0016020">
    <property type="term" value="C:membrane"/>
    <property type="evidence" value="ECO:0007669"/>
    <property type="project" value="UniProtKB-SubCell"/>
</dbReference>
<dbReference type="AlphaFoldDB" id="A0A8T2KZC4"/>
<feature type="chain" id="PRO_5035967684" description="FXYD domain-containing ion transport regulator" evidence="8">
    <location>
        <begin position="22"/>
        <end position="189"/>
    </location>
</feature>
<feature type="signal peptide" evidence="8">
    <location>
        <begin position="1"/>
        <end position="21"/>
    </location>
</feature>
<evidence type="ECO:0000256" key="3">
    <source>
        <dbReference type="ARBA" id="ARBA00022448"/>
    </source>
</evidence>
<dbReference type="InterPro" id="IPR000272">
    <property type="entry name" value="Ion-transport_regulator_FXYD"/>
</dbReference>
<proteinExistence type="inferred from homology"/>
<keyword evidence="8" id="KW-0732">Signal</keyword>
<feature type="compositionally biased region" description="Polar residues" evidence="9">
    <location>
        <begin position="31"/>
        <end position="50"/>
    </location>
</feature>
<comment type="subcellular location">
    <subcellularLocation>
        <location evidence="1">Membrane</location>
        <topology evidence="1">Single-pass membrane protein</topology>
    </subcellularLocation>
</comment>
<dbReference type="GO" id="GO:0043269">
    <property type="term" value="P:regulation of monoatomic ion transport"/>
    <property type="evidence" value="ECO:0007669"/>
    <property type="project" value="InterPro"/>
</dbReference>
<evidence type="ECO:0000256" key="2">
    <source>
        <dbReference type="ARBA" id="ARBA00005948"/>
    </source>
</evidence>
<dbReference type="CDD" id="cd20323">
    <property type="entry name" value="FXYD_FXYD5"/>
    <property type="match status" value="1"/>
</dbReference>
<comment type="caution">
    <text evidence="10">The sequence shown here is derived from an EMBL/GenBank/DDBJ whole genome shotgun (WGS) entry which is preliminary data.</text>
</comment>
<keyword evidence="3 8" id="KW-0813">Transport</keyword>
<organism evidence="10 11">
    <name type="scientific">Astyanax mexicanus</name>
    <name type="common">Blind cave fish</name>
    <name type="synonym">Astyanax fasciatus mexicanus</name>
    <dbReference type="NCBI Taxonomy" id="7994"/>
    <lineage>
        <taxon>Eukaryota</taxon>
        <taxon>Metazoa</taxon>
        <taxon>Chordata</taxon>
        <taxon>Craniata</taxon>
        <taxon>Vertebrata</taxon>
        <taxon>Euteleostomi</taxon>
        <taxon>Actinopterygii</taxon>
        <taxon>Neopterygii</taxon>
        <taxon>Teleostei</taxon>
        <taxon>Ostariophysi</taxon>
        <taxon>Characiformes</taxon>
        <taxon>Characoidei</taxon>
        <taxon>Acestrorhamphidae</taxon>
        <taxon>Acestrorhamphinae</taxon>
        <taxon>Astyanax</taxon>
    </lineage>
</organism>
<dbReference type="PANTHER" id="PTHR14132:SF23">
    <property type="entry name" value="FXYD DOMAIN-CONTAINING ION TRANSPORT REGULATOR"/>
    <property type="match status" value="1"/>
</dbReference>
<keyword evidence="5 8" id="KW-1133">Transmembrane helix</keyword>
<evidence type="ECO:0000256" key="6">
    <source>
        <dbReference type="ARBA" id="ARBA00023065"/>
    </source>
</evidence>
<evidence type="ECO:0000313" key="11">
    <source>
        <dbReference type="Proteomes" id="UP000752171"/>
    </source>
</evidence>
<evidence type="ECO:0000256" key="1">
    <source>
        <dbReference type="ARBA" id="ARBA00004167"/>
    </source>
</evidence>
<feature type="compositionally biased region" description="Low complexity" evidence="9">
    <location>
        <begin position="104"/>
        <end position="116"/>
    </location>
</feature>
<sequence length="189" mass="21195">MKTLWGGAVLFVALFYRGCGAENATVLPKAQPTTTESLTTAEPPETSTDELTTFWTTEDYNGLEPLTPTSSDYEEIAKTEAETKIEPKTEPKTETQNETKTETKTQASSTSSPVKSTKSKQARRVTQDETYDKKWDEPFHYDYSSLRNVGLSIAAVLFVLGIMVISCGRMRRIPRCKRAKGRSYEVTRM</sequence>
<feature type="compositionally biased region" description="Basic and acidic residues" evidence="9">
    <location>
        <begin position="80"/>
        <end position="103"/>
    </location>
</feature>
<feature type="region of interest" description="Disordered" evidence="9">
    <location>
        <begin position="30"/>
        <end position="50"/>
    </location>
</feature>
<dbReference type="Proteomes" id="UP000752171">
    <property type="component" value="Unassembled WGS sequence"/>
</dbReference>
<accession>A0A8T2KZC4</accession>
<feature type="transmembrane region" description="Helical" evidence="8">
    <location>
        <begin position="149"/>
        <end position="168"/>
    </location>
</feature>
<keyword evidence="7 8" id="KW-0472">Membrane</keyword>
<dbReference type="GO" id="GO:0017080">
    <property type="term" value="F:sodium channel regulator activity"/>
    <property type="evidence" value="ECO:0007669"/>
    <property type="project" value="TreeGrafter"/>
</dbReference>
<dbReference type="Gene3D" id="1.20.5.780">
    <property type="entry name" value="Single helix bin"/>
    <property type="match status" value="1"/>
</dbReference>
<name>A0A8T2KZC4_ASTMX</name>
<evidence type="ECO:0000313" key="10">
    <source>
        <dbReference type="EMBL" id="KAG9264673.1"/>
    </source>
</evidence>
<evidence type="ECO:0000256" key="9">
    <source>
        <dbReference type="SAM" id="MobiDB-lite"/>
    </source>
</evidence>
<dbReference type="EMBL" id="JAICCE010000018">
    <property type="protein sequence ID" value="KAG9264673.1"/>
    <property type="molecule type" value="Genomic_DNA"/>
</dbReference>
<keyword evidence="4 8" id="KW-0812">Transmembrane</keyword>
<dbReference type="Pfam" id="PF02038">
    <property type="entry name" value="ATP1G1_PLM_MAT8"/>
    <property type="match status" value="1"/>
</dbReference>
<feature type="region of interest" description="Disordered" evidence="9">
    <location>
        <begin position="80"/>
        <end position="129"/>
    </location>
</feature>
<evidence type="ECO:0000256" key="7">
    <source>
        <dbReference type="ARBA" id="ARBA00023136"/>
    </source>
</evidence>
<protein>
    <recommendedName>
        <fullName evidence="8">FXYD domain-containing ion transport regulator</fullName>
    </recommendedName>
</protein>
<dbReference type="PANTHER" id="PTHR14132">
    <property type="entry name" value="SODIUM/POTASSIUM-TRANSPORTING ATPASE SUBUNIT GAMMA"/>
    <property type="match status" value="1"/>
</dbReference>
<reference evidence="10 11" key="1">
    <citation type="submission" date="2021-07" db="EMBL/GenBank/DDBJ databases">
        <authorList>
            <person name="Imarazene B."/>
            <person name="Zahm M."/>
            <person name="Klopp C."/>
            <person name="Cabau C."/>
            <person name="Beille S."/>
            <person name="Jouanno E."/>
            <person name="Castinel A."/>
            <person name="Lluch J."/>
            <person name="Gil L."/>
            <person name="Kuchtly C."/>
            <person name="Lopez Roques C."/>
            <person name="Donnadieu C."/>
            <person name="Parrinello H."/>
            <person name="Journot L."/>
            <person name="Du K."/>
            <person name="Schartl M."/>
            <person name="Retaux S."/>
            <person name="Guiguen Y."/>
        </authorList>
    </citation>
    <scope>NUCLEOTIDE SEQUENCE [LARGE SCALE GENOMIC DNA]</scope>
    <source>
        <strain evidence="10">Pach_M1</strain>
        <tissue evidence="10">Testis</tissue>
    </source>
</reference>
<evidence type="ECO:0000256" key="8">
    <source>
        <dbReference type="RuleBase" id="RU364131"/>
    </source>
</evidence>